<dbReference type="Proteomes" id="UP000248925">
    <property type="component" value="Unassembled WGS sequence"/>
</dbReference>
<gene>
    <name evidence="1" type="ORF">CPY51_21670</name>
</gene>
<reference evidence="1 2" key="1">
    <citation type="journal article" date="2018" name="Sci. Rep.">
        <title>Rhizobium tumorigenes sp. nov., a novel plant tumorigenic bacterium isolated from cane gall tumors on thornless blackberry.</title>
        <authorList>
            <person name="Kuzmanovi N."/>
            <person name="Smalla K."/>
            <person name="Gronow S."/>
            <person name="PuBawska J."/>
        </authorList>
    </citation>
    <scope>NUCLEOTIDE SEQUENCE [LARGE SCALE GENOMIC DNA]</scope>
    <source>
        <strain evidence="1 2">CCBAU 85046</strain>
    </source>
</reference>
<sequence length="74" mass="8195">MHCHADIPPGADGRKRLPIIQGRQIRALAHRVPTISPLANEGPSSACNDLEIDDAGVWEYIGEDDDYCYYWGPS</sequence>
<evidence type="ECO:0000313" key="2">
    <source>
        <dbReference type="Proteomes" id="UP000248925"/>
    </source>
</evidence>
<dbReference type="AlphaFoldDB" id="A0A2W4CCK1"/>
<evidence type="ECO:0000313" key="1">
    <source>
        <dbReference type="EMBL" id="PZM10997.1"/>
    </source>
</evidence>
<proteinExistence type="predicted"/>
<comment type="caution">
    <text evidence="1">The sequence shown here is derived from an EMBL/GenBank/DDBJ whole genome shotgun (WGS) entry which is preliminary data.</text>
</comment>
<accession>A0A2W4CCK1</accession>
<organism evidence="1 2">
    <name type="scientific">Rhizobium tubonense</name>
    <dbReference type="NCBI Taxonomy" id="484088"/>
    <lineage>
        <taxon>Bacteria</taxon>
        <taxon>Pseudomonadati</taxon>
        <taxon>Pseudomonadota</taxon>
        <taxon>Alphaproteobacteria</taxon>
        <taxon>Hyphomicrobiales</taxon>
        <taxon>Rhizobiaceae</taxon>
        <taxon>Rhizobium/Agrobacterium group</taxon>
        <taxon>Rhizobium</taxon>
    </lineage>
</organism>
<dbReference type="EMBL" id="PCDP01000041">
    <property type="protein sequence ID" value="PZM10997.1"/>
    <property type="molecule type" value="Genomic_DNA"/>
</dbReference>
<name>A0A2W4CCK1_9HYPH</name>
<keyword evidence="2" id="KW-1185">Reference proteome</keyword>
<protein>
    <submittedName>
        <fullName evidence="1">Uncharacterized protein</fullName>
    </submittedName>
</protein>